<accession>D3HQK6</accession>
<keyword evidence="2" id="KW-1185">Reference proteome</keyword>
<dbReference type="Proteomes" id="UP000001060">
    <property type="component" value="Chromosome"/>
</dbReference>
<dbReference type="EMBL" id="FN650140">
    <property type="protein sequence ID" value="CBJ11176.1"/>
    <property type="molecule type" value="Genomic_DNA"/>
</dbReference>
<evidence type="ECO:0000313" key="2">
    <source>
        <dbReference type="Proteomes" id="UP000001060"/>
    </source>
</evidence>
<dbReference type="eggNOG" id="ENOG5030SWI">
    <property type="taxonomic scope" value="Bacteria"/>
</dbReference>
<name>D3HQK6_LEGLN</name>
<dbReference type="KEGG" id="llo:LLO_0831"/>
<dbReference type="GeneID" id="40925065"/>
<protein>
    <submittedName>
        <fullName evidence="1">Uncharacterized protein</fullName>
    </submittedName>
</protein>
<dbReference type="OrthoDB" id="5651653at2"/>
<organism evidence="1 2">
    <name type="scientific">Legionella longbeachae serogroup 1 (strain NSW150)</name>
    <dbReference type="NCBI Taxonomy" id="661367"/>
    <lineage>
        <taxon>Bacteria</taxon>
        <taxon>Pseudomonadati</taxon>
        <taxon>Pseudomonadota</taxon>
        <taxon>Gammaproteobacteria</taxon>
        <taxon>Legionellales</taxon>
        <taxon>Legionellaceae</taxon>
        <taxon>Legionella</taxon>
    </lineage>
</organism>
<dbReference type="AlphaFoldDB" id="D3HQK6"/>
<reference evidence="1 2" key="1">
    <citation type="journal article" date="2010" name="PLoS Genet.">
        <title>Analysis of the Legionella longbeachae genome and transcriptome uncovers unique strategies to cause Legionnaires' disease.</title>
        <authorList>
            <person name="Cazalet C."/>
            <person name="Gomez-Valero L."/>
            <person name="Rusniok C."/>
            <person name="Lomma M."/>
            <person name="Dervins-Ravault D."/>
            <person name="Newton H."/>
            <person name="Sansom F."/>
            <person name="Jarraud S."/>
            <person name="Zidane N."/>
            <person name="Ma L."/>
            <person name="Bouchier C."/>
            <person name="Etienne J."/>
            <person name="Hartland E."/>
            <person name="Buchrieser C."/>
        </authorList>
    </citation>
    <scope>NUCLEOTIDE SEQUENCE [LARGE SCALE GENOMIC DNA]</scope>
    <source>
        <strain evidence="1 2">NSW150</strain>
    </source>
</reference>
<gene>
    <name evidence="1" type="ordered locus">LLO_0831</name>
</gene>
<dbReference type="HOGENOM" id="CLU_582396_0_0_6"/>
<proteinExistence type="predicted"/>
<sequence length="469" mass="54351">MPKKKPLEISKEFVDQVLAIIANESEEGRKKIVAIAKRAEEKYERPIKSWLTGWFYQYTRTRGEKVDQSINVMQNFPDAFTRLQEFKLIISDGEWNIGSYNYLLFLELIDAVPDYASIDESFVHTFILELKDLVIKQIDSFMFQYKSTLETIKAREIERETMRQNERQSIENILICNELTIAKETLLKQPEKTVFSLSFNNNLWHLSWVDEHGEIYPLSPSNELTLKLGTLDNPDIEKLSAVTLKQIKKECIKARDKYLSKIQVIVNPEDKSSHAPLTNENLITNGISSTFVLRHTEKETNLYWINSIGVPNEIALTDYPKLDSWLADHKTPLNETDALQLKANLLHIKTTQQFSTSKLKSMNEMLEKVLKKQDPKKENTEDKHIGRLDLDLFDKVRHHLEDRVKKISEKAPSVSGAIDDASLAIQNLPKKLQPERYAVLSQLPTFWQKQREMVGDVEELTQSHDHTLK</sequence>
<dbReference type="RefSeq" id="WP_012978898.1">
    <property type="nucleotide sequence ID" value="NC_013861.1"/>
</dbReference>
<evidence type="ECO:0000313" key="1">
    <source>
        <dbReference type="EMBL" id="CBJ11176.1"/>
    </source>
</evidence>